<sequence>CDVKLGDRSLSYFELDRRRFVGIGDGVGIGVDDGDGE</sequence>
<protein>
    <submittedName>
        <fullName evidence="1">Uncharacterized protein</fullName>
    </submittedName>
</protein>
<reference evidence="1 2" key="1">
    <citation type="journal article" date="2018" name="Front. Plant Sci.">
        <title>Red Clover (Trifolium pratense) and Zigzag Clover (T. medium) - A Picture of Genomic Similarities and Differences.</title>
        <authorList>
            <person name="Dluhosova J."/>
            <person name="Istvanek J."/>
            <person name="Nedelnik J."/>
            <person name="Repkova J."/>
        </authorList>
    </citation>
    <scope>NUCLEOTIDE SEQUENCE [LARGE SCALE GENOMIC DNA]</scope>
    <source>
        <strain evidence="2">cv. 10/8</strain>
        <tissue evidence="1">Leaf</tissue>
    </source>
</reference>
<comment type="caution">
    <text evidence="1">The sequence shown here is derived from an EMBL/GenBank/DDBJ whole genome shotgun (WGS) entry which is preliminary data.</text>
</comment>
<dbReference type="EMBL" id="LXQA010576686">
    <property type="protein sequence ID" value="MCI60169.1"/>
    <property type="molecule type" value="Genomic_DNA"/>
</dbReference>
<name>A0A392TG80_9FABA</name>
<dbReference type="Proteomes" id="UP000265520">
    <property type="component" value="Unassembled WGS sequence"/>
</dbReference>
<feature type="non-terminal residue" evidence="1">
    <location>
        <position position="1"/>
    </location>
</feature>
<evidence type="ECO:0000313" key="1">
    <source>
        <dbReference type="EMBL" id="MCI60169.1"/>
    </source>
</evidence>
<accession>A0A392TG80</accession>
<dbReference type="AlphaFoldDB" id="A0A392TG80"/>
<evidence type="ECO:0000313" key="2">
    <source>
        <dbReference type="Proteomes" id="UP000265520"/>
    </source>
</evidence>
<organism evidence="1 2">
    <name type="scientific">Trifolium medium</name>
    <dbReference type="NCBI Taxonomy" id="97028"/>
    <lineage>
        <taxon>Eukaryota</taxon>
        <taxon>Viridiplantae</taxon>
        <taxon>Streptophyta</taxon>
        <taxon>Embryophyta</taxon>
        <taxon>Tracheophyta</taxon>
        <taxon>Spermatophyta</taxon>
        <taxon>Magnoliopsida</taxon>
        <taxon>eudicotyledons</taxon>
        <taxon>Gunneridae</taxon>
        <taxon>Pentapetalae</taxon>
        <taxon>rosids</taxon>
        <taxon>fabids</taxon>
        <taxon>Fabales</taxon>
        <taxon>Fabaceae</taxon>
        <taxon>Papilionoideae</taxon>
        <taxon>50 kb inversion clade</taxon>
        <taxon>NPAAA clade</taxon>
        <taxon>Hologalegina</taxon>
        <taxon>IRL clade</taxon>
        <taxon>Trifolieae</taxon>
        <taxon>Trifolium</taxon>
    </lineage>
</organism>
<proteinExistence type="predicted"/>
<keyword evidence="2" id="KW-1185">Reference proteome</keyword>